<evidence type="ECO:0000256" key="9">
    <source>
        <dbReference type="RuleBase" id="RU363011"/>
    </source>
</evidence>
<keyword evidence="8 9" id="KW-0472">Membrane</keyword>
<evidence type="ECO:0000256" key="5">
    <source>
        <dbReference type="ARBA" id="ARBA00022792"/>
    </source>
</evidence>
<evidence type="ECO:0000256" key="4">
    <source>
        <dbReference type="ARBA" id="ARBA00022692"/>
    </source>
</evidence>
<accession>A0A9N9DE70</accession>
<evidence type="ECO:0000256" key="3">
    <source>
        <dbReference type="ARBA" id="ARBA00006792"/>
    </source>
</evidence>
<protein>
    <recommendedName>
        <fullName evidence="9">MICOS complex subunit MIC10</fullName>
    </recommendedName>
</protein>
<evidence type="ECO:0000256" key="8">
    <source>
        <dbReference type="ARBA" id="ARBA00023136"/>
    </source>
</evidence>
<dbReference type="Proteomes" id="UP000789508">
    <property type="component" value="Unassembled WGS sequence"/>
</dbReference>
<evidence type="ECO:0000256" key="7">
    <source>
        <dbReference type="ARBA" id="ARBA00023128"/>
    </source>
</evidence>
<keyword evidence="4 9" id="KW-0812">Transmembrane</keyword>
<evidence type="ECO:0000313" key="11">
    <source>
        <dbReference type="Proteomes" id="UP000789508"/>
    </source>
</evidence>
<keyword evidence="6 9" id="KW-1133">Transmembrane helix</keyword>
<gene>
    <name evidence="10" type="ORF">ALEPTO_LOCUS9405</name>
</gene>
<evidence type="ECO:0000256" key="6">
    <source>
        <dbReference type="ARBA" id="ARBA00022989"/>
    </source>
</evidence>
<evidence type="ECO:0000313" key="10">
    <source>
        <dbReference type="EMBL" id="CAG8632307.1"/>
    </source>
</evidence>
<dbReference type="OrthoDB" id="1916310at2759"/>
<dbReference type="AlphaFoldDB" id="A0A9N9DE70"/>
<evidence type="ECO:0000256" key="1">
    <source>
        <dbReference type="ARBA" id="ARBA00002689"/>
    </source>
</evidence>
<keyword evidence="7 9" id="KW-0496">Mitochondrion</keyword>
<organism evidence="10 11">
    <name type="scientific">Ambispora leptoticha</name>
    <dbReference type="NCBI Taxonomy" id="144679"/>
    <lineage>
        <taxon>Eukaryota</taxon>
        <taxon>Fungi</taxon>
        <taxon>Fungi incertae sedis</taxon>
        <taxon>Mucoromycota</taxon>
        <taxon>Glomeromycotina</taxon>
        <taxon>Glomeromycetes</taxon>
        <taxon>Archaeosporales</taxon>
        <taxon>Ambisporaceae</taxon>
        <taxon>Ambispora</taxon>
    </lineage>
</organism>
<dbReference type="GO" id="GO:0061617">
    <property type="term" value="C:MICOS complex"/>
    <property type="evidence" value="ECO:0007669"/>
    <property type="project" value="UniProtKB-UniRule"/>
</dbReference>
<dbReference type="PANTHER" id="PTHR21304:SF0">
    <property type="entry name" value="MICOS COMPLEX SUBUNIT MIC10"/>
    <property type="match status" value="1"/>
</dbReference>
<sequence length="91" mass="10031">MVDKENIPSEEILNEKWDKCISNFLVKTGIGLSVGIIASALIFRKRTWPIAMSTGFGIGVAYADCQRTFVPTPIPGVRIVKAYKNIISDES</sequence>
<comment type="function">
    <text evidence="1 9">Component of the MICOS complex, a large protein complex of the mitochondrial inner membrane that plays crucial roles in the maintenance of crista junctions, inner membrane architecture, and formation of contact sites to the outer membrane.</text>
</comment>
<comment type="similarity">
    <text evidence="3 9">Belongs to the MICOS complex subunit Mic10 family.</text>
</comment>
<keyword evidence="11" id="KW-1185">Reference proteome</keyword>
<name>A0A9N9DE70_9GLOM</name>
<reference evidence="10" key="1">
    <citation type="submission" date="2021-06" db="EMBL/GenBank/DDBJ databases">
        <authorList>
            <person name="Kallberg Y."/>
            <person name="Tangrot J."/>
            <person name="Rosling A."/>
        </authorList>
    </citation>
    <scope>NUCLEOTIDE SEQUENCE</scope>
    <source>
        <strain evidence="10">FL130A</strain>
    </source>
</reference>
<dbReference type="Pfam" id="PF04418">
    <property type="entry name" value="DUF543"/>
    <property type="match status" value="1"/>
</dbReference>
<comment type="subcellular location">
    <subcellularLocation>
        <location evidence="2 9">Mitochondrion inner membrane</location>
        <topology evidence="2 9">Single-pass membrane protein</topology>
    </subcellularLocation>
</comment>
<comment type="caution">
    <text evidence="10">The sequence shown here is derived from an EMBL/GenBank/DDBJ whole genome shotgun (WGS) entry which is preliminary data.</text>
</comment>
<feature type="transmembrane region" description="Helical" evidence="9">
    <location>
        <begin position="24"/>
        <end position="43"/>
    </location>
</feature>
<keyword evidence="5 9" id="KW-0999">Mitochondrion inner membrane</keyword>
<dbReference type="EMBL" id="CAJVPS010007154">
    <property type="protein sequence ID" value="CAG8632307.1"/>
    <property type="molecule type" value="Genomic_DNA"/>
</dbReference>
<dbReference type="PANTHER" id="PTHR21304">
    <property type="entry name" value="MICOS COMPLEX SUBUNIT MIC10"/>
    <property type="match status" value="1"/>
</dbReference>
<dbReference type="InterPro" id="IPR007512">
    <property type="entry name" value="Mic10"/>
</dbReference>
<proteinExistence type="inferred from homology"/>
<evidence type="ECO:0000256" key="2">
    <source>
        <dbReference type="ARBA" id="ARBA00004434"/>
    </source>
</evidence>
<comment type="subunit">
    <text evidence="9">Component of the mitochondrial contact site and cristae organizing system (MICOS) complex.</text>
</comment>